<evidence type="ECO:0000313" key="3">
    <source>
        <dbReference type="Proteomes" id="UP000015105"/>
    </source>
</evidence>
<dbReference type="EnsemblPlants" id="AET3Gv20239100.6">
    <property type="protein sequence ID" value="AET3Gv20239100.6"/>
    <property type="gene ID" value="AET3Gv20239100"/>
</dbReference>
<evidence type="ECO:0000313" key="2">
    <source>
        <dbReference type="EnsemblPlants" id="AET3Gv20239100.6"/>
    </source>
</evidence>
<reference evidence="3" key="1">
    <citation type="journal article" date="2014" name="Science">
        <title>Ancient hybridizations among the ancestral genomes of bread wheat.</title>
        <authorList>
            <consortium name="International Wheat Genome Sequencing Consortium,"/>
            <person name="Marcussen T."/>
            <person name="Sandve S.R."/>
            <person name="Heier L."/>
            <person name="Spannagl M."/>
            <person name="Pfeifer M."/>
            <person name="Jakobsen K.S."/>
            <person name="Wulff B.B."/>
            <person name="Steuernagel B."/>
            <person name="Mayer K.F."/>
            <person name="Olsen O.A."/>
        </authorList>
    </citation>
    <scope>NUCLEOTIDE SEQUENCE [LARGE SCALE GENOMIC DNA]</scope>
    <source>
        <strain evidence="3">cv. AL8/78</strain>
    </source>
</reference>
<sequence>MDDINGFCGLVIIFIFTYDTIIISTIVGQLYIEWSLMGRSVTPLPFSWNQAMTV</sequence>
<reference evidence="2" key="3">
    <citation type="journal article" date="2017" name="Nature">
        <title>Genome sequence of the progenitor of the wheat D genome Aegilops tauschii.</title>
        <authorList>
            <person name="Luo M.C."/>
            <person name="Gu Y.Q."/>
            <person name="Puiu D."/>
            <person name="Wang H."/>
            <person name="Twardziok S.O."/>
            <person name="Deal K.R."/>
            <person name="Huo N."/>
            <person name="Zhu T."/>
            <person name="Wang L."/>
            <person name="Wang Y."/>
            <person name="McGuire P.E."/>
            <person name="Liu S."/>
            <person name="Long H."/>
            <person name="Ramasamy R.K."/>
            <person name="Rodriguez J.C."/>
            <person name="Van S.L."/>
            <person name="Yuan L."/>
            <person name="Wang Z."/>
            <person name="Xia Z."/>
            <person name="Xiao L."/>
            <person name="Anderson O.D."/>
            <person name="Ouyang S."/>
            <person name="Liang Y."/>
            <person name="Zimin A.V."/>
            <person name="Pertea G."/>
            <person name="Qi P."/>
            <person name="Bennetzen J.L."/>
            <person name="Dai X."/>
            <person name="Dawson M.W."/>
            <person name="Muller H.G."/>
            <person name="Kugler K."/>
            <person name="Rivarola-Duarte L."/>
            <person name="Spannagl M."/>
            <person name="Mayer K.F.X."/>
            <person name="Lu F.H."/>
            <person name="Bevan M.W."/>
            <person name="Leroy P."/>
            <person name="Li P."/>
            <person name="You F.M."/>
            <person name="Sun Q."/>
            <person name="Liu Z."/>
            <person name="Lyons E."/>
            <person name="Wicker T."/>
            <person name="Salzberg S.L."/>
            <person name="Devos K.M."/>
            <person name="Dvorak J."/>
        </authorList>
    </citation>
    <scope>NUCLEOTIDE SEQUENCE [LARGE SCALE GENOMIC DNA]</scope>
    <source>
        <strain evidence="2">cv. AL8/78</strain>
    </source>
</reference>
<keyword evidence="1" id="KW-0472">Membrane</keyword>
<keyword evidence="3" id="KW-1185">Reference proteome</keyword>
<name>A0A453E6J8_AEGTS</name>
<organism evidence="2 3">
    <name type="scientific">Aegilops tauschii subsp. strangulata</name>
    <name type="common">Goatgrass</name>
    <dbReference type="NCBI Taxonomy" id="200361"/>
    <lineage>
        <taxon>Eukaryota</taxon>
        <taxon>Viridiplantae</taxon>
        <taxon>Streptophyta</taxon>
        <taxon>Embryophyta</taxon>
        <taxon>Tracheophyta</taxon>
        <taxon>Spermatophyta</taxon>
        <taxon>Magnoliopsida</taxon>
        <taxon>Liliopsida</taxon>
        <taxon>Poales</taxon>
        <taxon>Poaceae</taxon>
        <taxon>BOP clade</taxon>
        <taxon>Pooideae</taxon>
        <taxon>Triticodae</taxon>
        <taxon>Triticeae</taxon>
        <taxon>Triticinae</taxon>
        <taxon>Aegilops</taxon>
    </lineage>
</organism>
<protein>
    <submittedName>
        <fullName evidence="2">Uncharacterized protein</fullName>
    </submittedName>
</protein>
<feature type="transmembrane region" description="Helical" evidence="1">
    <location>
        <begin position="7"/>
        <end position="32"/>
    </location>
</feature>
<keyword evidence="1" id="KW-0812">Transmembrane</keyword>
<dbReference type="Proteomes" id="UP000015105">
    <property type="component" value="Chromosome 3D"/>
</dbReference>
<proteinExistence type="predicted"/>
<keyword evidence="1" id="KW-1133">Transmembrane helix</keyword>
<reference evidence="2" key="5">
    <citation type="journal article" date="2021" name="G3 (Bethesda)">
        <title>Aegilops tauschii genome assembly Aet v5.0 features greater sequence contiguity and improved annotation.</title>
        <authorList>
            <person name="Wang L."/>
            <person name="Zhu T."/>
            <person name="Rodriguez J.C."/>
            <person name="Deal K.R."/>
            <person name="Dubcovsky J."/>
            <person name="McGuire P.E."/>
            <person name="Lux T."/>
            <person name="Spannagl M."/>
            <person name="Mayer K.F.X."/>
            <person name="Baldrich P."/>
            <person name="Meyers B.C."/>
            <person name="Huo N."/>
            <person name="Gu Y.Q."/>
            <person name="Zhou H."/>
            <person name="Devos K.M."/>
            <person name="Bennetzen J.L."/>
            <person name="Unver T."/>
            <person name="Budak H."/>
            <person name="Gulick P.J."/>
            <person name="Galiba G."/>
            <person name="Kalapos B."/>
            <person name="Nelson D.R."/>
            <person name="Li P."/>
            <person name="You F.M."/>
            <person name="Luo M.C."/>
            <person name="Dvorak J."/>
        </authorList>
    </citation>
    <scope>NUCLEOTIDE SEQUENCE [LARGE SCALE GENOMIC DNA]</scope>
    <source>
        <strain evidence="2">cv. AL8/78</strain>
    </source>
</reference>
<reference evidence="3" key="2">
    <citation type="journal article" date="2017" name="Nat. Plants">
        <title>The Aegilops tauschii genome reveals multiple impacts of transposons.</title>
        <authorList>
            <person name="Zhao G."/>
            <person name="Zou C."/>
            <person name="Li K."/>
            <person name="Wang K."/>
            <person name="Li T."/>
            <person name="Gao L."/>
            <person name="Zhang X."/>
            <person name="Wang H."/>
            <person name="Yang Z."/>
            <person name="Liu X."/>
            <person name="Jiang W."/>
            <person name="Mao L."/>
            <person name="Kong X."/>
            <person name="Jiao Y."/>
            <person name="Jia J."/>
        </authorList>
    </citation>
    <scope>NUCLEOTIDE SEQUENCE [LARGE SCALE GENOMIC DNA]</scope>
    <source>
        <strain evidence="3">cv. AL8/78</strain>
    </source>
</reference>
<dbReference type="AlphaFoldDB" id="A0A453E6J8"/>
<evidence type="ECO:0000256" key="1">
    <source>
        <dbReference type="SAM" id="Phobius"/>
    </source>
</evidence>
<reference evidence="2" key="4">
    <citation type="submission" date="2019-03" db="UniProtKB">
        <authorList>
            <consortium name="EnsemblPlants"/>
        </authorList>
    </citation>
    <scope>IDENTIFICATION</scope>
</reference>
<accession>A0A453E6J8</accession>
<dbReference type="Gramene" id="AET3Gv20239100.6">
    <property type="protein sequence ID" value="AET3Gv20239100.6"/>
    <property type="gene ID" value="AET3Gv20239100"/>
</dbReference>